<dbReference type="GO" id="GO:0019277">
    <property type="term" value="P:UDP-N-acetylgalactosamine biosynthetic process"/>
    <property type="evidence" value="ECO:0007669"/>
    <property type="project" value="InterPro"/>
</dbReference>
<keyword evidence="7" id="KW-0573">Peptidoglycan synthesis</keyword>
<dbReference type="InterPro" id="IPR013792">
    <property type="entry name" value="RNA3'P_cycl/enolpyr_Trfase_a/b"/>
</dbReference>
<gene>
    <name evidence="17" type="primary">murA</name>
    <name evidence="17" type="ORF">KGA66_11755</name>
</gene>
<evidence type="ECO:0000256" key="2">
    <source>
        <dbReference type="ARBA" id="ARBA00004752"/>
    </source>
</evidence>
<accession>A0A8J8BB73</accession>
<dbReference type="GO" id="GO:0008760">
    <property type="term" value="F:UDP-N-acetylglucosamine 1-carboxyvinyltransferase activity"/>
    <property type="evidence" value="ECO:0007669"/>
    <property type="project" value="UniProtKB-UniRule"/>
</dbReference>
<evidence type="ECO:0000256" key="13">
    <source>
        <dbReference type="ARBA" id="ARBA00039754"/>
    </source>
</evidence>
<dbReference type="CDD" id="cd01555">
    <property type="entry name" value="UdpNAET"/>
    <property type="match status" value="1"/>
</dbReference>
<evidence type="ECO:0000256" key="1">
    <source>
        <dbReference type="ARBA" id="ARBA00004496"/>
    </source>
</evidence>
<dbReference type="GO" id="GO:0071555">
    <property type="term" value="P:cell wall organization"/>
    <property type="evidence" value="ECO:0007669"/>
    <property type="project" value="UniProtKB-KW"/>
</dbReference>
<protein>
    <recommendedName>
        <fullName evidence="13 15">UDP-N-acetylglucosamine 1-carboxyvinyltransferase</fullName>
        <ecNumber evidence="12 15">2.5.1.7</ecNumber>
    </recommendedName>
</protein>
<dbReference type="GO" id="GO:0008360">
    <property type="term" value="P:regulation of cell shape"/>
    <property type="evidence" value="ECO:0007669"/>
    <property type="project" value="UniProtKB-KW"/>
</dbReference>
<dbReference type="GO" id="GO:0009252">
    <property type="term" value="P:peptidoglycan biosynthetic process"/>
    <property type="evidence" value="ECO:0007669"/>
    <property type="project" value="UniProtKB-UniRule"/>
</dbReference>
<evidence type="ECO:0000256" key="9">
    <source>
        <dbReference type="ARBA" id="ARBA00023316"/>
    </source>
</evidence>
<keyword evidence="4" id="KW-0132">Cell division</keyword>
<comment type="similarity">
    <text evidence="11">Belongs to the EPSP synthase family. MurA subfamily.</text>
</comment>
<organism evidence="17 18">
    <name type="scientific">Actinocrinis puniceicyclus</name>
    <dbReference type="NCBI Taxonomy" id="977794"/>
    <lineage>
        <taxon>Bacteria</taxon>
        <taxon>Bacillati</taxon>
        <taxon>Actinomycetota</taxon>
        <taxon>Actinomycetes</taxon>
        <taxon>Catenulisporales</taxon>
        <taxon>Actinospicaceae</taxon>
        <taxon>Actinocrinis</taxon>
    </lineage>
</organism>
<evidence type="ECO:0000256" key="7">
    <source>
        <dbReference type="ARBA" id="ARBA00022984"/>
    </source>
</evidence>
<evidence type="ECO:0000313" key="17">
    <source>
        <dbReference type="EMBL" id="MBS2963727.1"/>
    </source>
</evidence>
<dbReference type="PANTHER" id="PTHR43783:SF1">
    <property type="entry name" value="UDP-N-ACETYLGLUCOSAMINE 1-CARBOXYVINYLTRANSFERASE"/>
    <property type="match status" value="1"/>
</dbReference>
<dbReference type="EMBL" id="JAGSXH010000033">
    <property type="protein sequence ID" value="MBS2963727.1"/>
    <property type="molecule type" value="Genomic_DNA"/>
</dbReference>
<dbReference type="SUPFAM" id="SSF55205">
    <property type="entry name" value="EPT/RTPC-like"/>
    <property type="match status" value="1"/>
</dbReference>
<evidence type="ECO:0000256" key="4">
    <source>
        <dbReference type="ARBA" id="ARBA00022618"/>
    </source>
</evidence>
<dbReference type="Gene3D" id="3.65.10.10">
    <property type="entry name" value="Enolpyruvate transferase domain"/>
    <property type="match status" value="2"/>
</dbReference>
<evidence type="ECO:0000256" key="10">
    <source>
        <dbReference type="ARBA" id="ARBA00037534"/>
    </source>
</evidence>
<dbReference type="GO" id="GO:0005737">
    <property type="term" value="C:cytoplasm"/>
    <property type="evidence" value="ECO:0007669"/>
    <property type="project" value="UniProtKB-SubCell"/>
</dbReference>
<dbReference type="RefSeq" id="WP_211467692.1">
    <property type="nucleotide sequence ID" value="NZ_JAGSXH010000033.1"/>
</dbReference>
<dbReference type="EC" id="2.5.1.7" evidence="12 15"/>
<dbReference type="PANTHER" id="PTHR43783">
    <property type="entry name" value="UDP-N-ACETYLGLUCOSAMINE 1-CARBOXYVINYLTRANSFERASE"/>
    <property type="match status" value="1"/>
</dbReference>
<keyword evidence="9" id="KW-0961">Cell wall biogenesis/degradation</keyword>
<dbReference type="NCBIfam" id="TIGR01072">
    <property type="entry name" value="murA"/>
    <property type="match status" value="1"/>
</dbReference>
<dbReference type="AlphaFoldDB" id="A0A8J8BB73"/>
<dbReference type="Proteomes" id="UP000677913">
    <property type="component" value="Unassembled WGS sequence"/>
</dbReference>
<sequence length="435" mass="46301">MGTRGWKIDPAGPLRGDVTVRGSKNAVTKHMVAAMLGGGPCTISNAPRVGDVEITAQMLRAIGCSVERDGDILRIERTAAPQSAVPQTFTGRNRIPVLLLGPLLNLTGEAFVPMVGGDQIGPRPLDFHIQALTSMGAQITVDDSGIHAVTRRLRGTKVALPYPSVGATESVILSAVLAEGRTVITNAAVEPEILELALFLQRMGAGIQLQPDRRILIEGVERLHGAATRLAGDRLEAFSYLVAGLLTGGQVRVHGCAQDRLVTAIETLRKMGAQFEIDESYITASAPGGLRSAAVSTGTHPGFMTDWQQPLLVLMSQARGLSVLHETVFENRFVYVDALKKLGCEIELFPMCLGGNACRFHDTNHLHSAVVHGPSKLVGAQVHVPDVRTGYSSVIAASIAQGPSVLLDVDSLERGYDEPLERLQSIGMAITPVEA</sequence>
<keyword evidence="8" id="KW-0131">Cell cycle</keyword>
<dbReference type="InterPro" id="IPR050068">
    <property type="entry name" value="MurA_subfamily"/>
</dbReference>
<keyword evidence="5 17" id="KW-0808">Transferase</keyword>
<evidence type="ECO:0000256" key="11">
    <source>
        <dbReference type="ARBA" id="ARBA00038367"/>
    </source>
</evidence>
<keyword evidence="18" id="KW-1185">Reference proteome</keyword>
<evidence type="ECO:0000256" key="15">
    <source>
        <dbReference type="NCBIfam" id="TIGR01072"/>
    </source>
</evidence>
<reference evidence="17" key="1">
    <citation type="submission" date="2021-04" db="EMBL/GenBank/DDBJ databases">
        <title>Genome based classification of Actinospica acidithermotolerans sp. nov., an actinobacterium isolated from an Indonesian hot spring.</title>
        <authorList>
            <person name="Kusuma A.B."/>
            <person name="Putra K.E."/>
            <person name="Nafisah S."/>
            <person name="Loh J."/>
            <person name="Nouioui I."/>
            <person name="Goodfellow M."/>
        </authorList>
    </citation>
    <scope>NUCLEOTIDE SEQUENCE</scope>
    <source>
        <strain evidence="17">DSM 45618</strain>
    </source>
</reference>
<evidence type="ECO:0000256" key="6">
    <source>
        <dbReference type="ARBA" id="ARBA00022960"/>
    </source>
</evidence>
<name>A0A8J8BB73_9ACTN</name>
<comment type="pathway">
    <text evidence="2">Cell wall biogenesis; peptidoglycan biosynthesis.</text>
</comment>
<comment type="subcellular location">
    <subcellularLocation>
        <location evidence="1">Cytoplasm</location>
    </subcellularLocation>
</comment>
<proteinExistence type="inferred from homology"/>
<dbReference type="NCBIfam" id="NF006873">
    <property type="entry name" value="PRK09369.1"/>
    <property type="match status" value="1"/>
</dbReference>
<dbReference type="InterPro" id="IPR005750">
    <property type="entry name" value="UDP_GlcNAc_COvinyl_MurA"/>
</dbReference>
<keyword evidence="3" id="KW-0963">Cytoplasm</keyword>
<evidence type="ECO:0000256" key="3">
    <source>
        <dbReference type="ARBA" id="ARBA00022490"/>
    </source>
</evidence>
<dbReference type="InterPro" id="IPR001986">
    <property type="entry name" value="Enolpyruvate_Tfrase_dom"/>
</dbReference>
<dbReference type="GO" id="GO:0051301">
    <property type="term" value="P:cell division"/>
    <property type="evidence" value="ECO:0007669"/>
    <property type="project" value="UniProtKB-KW"/>
</dbReference>
<comment type="catalytic activity">
    <reaction evidence="14">
        <text>phosphoenolpyruvate + UDP-N-acetyl-alpha-D-glucosamine = UDP-N-acetyl-3-O-(1-carboxyvinyl)-alpha-D-glucosamine + phosphate</text>
        <dbReference type="Rhea" id="RHEA:18681"/>
        <dbReference type="ChEBI" id="CHEBI:43474"/>
        <dbReference type="ChEBI" id="CHEBI:57705"/>
        <dbReference type="ChEBI" id="CHEBI:58702"/>
        <dbReference type="ChEBI" id="CHEBI:68483"/>
        <dbReference type="EC" id="2.5.1.7"/>
    </reaction>
</comment>
<dbReference type="InterPro" id="IPR036968">
    <property type="entry name" value="Enolpyruvate_Tfrase_sf"/>
</dbReference>
<comment type="function">
    <text evidence="10">Cell wall formation. Adds enolpyruvyl to UDP-N-acetylglucosamine.</text>
</comment>
<evidence type="ECO:0000259" key="16">
    <source>
        <dbReference type="Pfam" id="PF00275"/>
    </source>
</evidence>
<evidence type="ECO:0000256" key="14">
    <source>
        <dbReference type="ARBA" id="ARBA00047527"/>
    </source>
</evidence>
<evidence type="ECO:0000256" key="12">
    <source>
        <dbReference type="ARBA" id="ARBA00039108"/>
    </source>
</evidence>
<dbReference type="Pfam" id="PF00275">
    <property type="entry name" value="EPSP_synthase"/>
    <property type="match status" value="1"/>
</dbReference>
<evidence type="ECO:0000256" key="8">
    <source>
        <dbReference type="ARBA" id="ARBA00023306"/>
    </source>
</evidence>
<keyword evidence="6" id="KW-0133">Cell shape</keyword>
<comment type="caution">
    <text evidence="17">The sequence shown here is derived from an EMBL/GenBank/DDBJ whole genome shotgun (WGS) entry which is preliminary data.</text>
</comment>
<evidence type="ECO:0000256" key="5">
    <source>
        <dbReference type="ARBA" id="ARBA00022679"/>
    </source>
</evidence>
<feature type="domain" description="Enolpyruvate transferase" evidence="16">
    <location>
        <begin position="9"/>
        <end position="421"/>
    </location>
</feature>
<evidence type="ECO:0000313" key="18">
    <source>
        <dbReference type="Proteomes" id="UP000677913"/>
    </source>
</evidence>